<keyword evidence="1" id="KW-0812">Transmembrane</keyword>
<reference evidence="2 3" key="1">
    <citation type="submission" date="2016-04" db="EMBL/GenBank/DDBJ databases">
        <title>Genome analyses suggest a sexual origin of heterokaryosis in a supposedly ancient asexual fungus.</title>
        <authorList>
            <person name="Ropars J."/>
            <person name="Sedzielewska K."/>
            <person name="Noel J."/>
            <person name="Charron P."/>
            <person name="Farinelli L."/>
            <person name="Marton T."/>
            <person name="Kruger M."/>
            <person name="Pelin A."/>
            <person name="Brachmann A."/>
            <person name="Corradi N."/>
        </authorList>
    </citation>
    <scope>NUCLEOTIDE SEQUENCE [LARGE SCALE GENOMIC DNA]</scope>
    <source>
        <strain evidence="2 3">C2</strain>
    </source>
</reference>
<sequence length="113" mass="13324">VIKWIEKNLGNEYIHYFKYDEFKIDEEEIGRGRVRKDFFSFFSSLFFFFSFFRWFFQVTLGDILGFFCISCDGQAFGRVKFPTTGQAFGCVKFSTATHVILERYDGRGIVAKI</sequence>
<keyword evidence="1" id="KW-1133">Transmembrane helix</keyword>
<feature type="non-terminal residue" evidence="2">
    <location>
        <position position="1"/>
    </location>
</feature>
<gene>
    <name evidence="2" type="ORF">RhiirC2_843726</name>
</gene>
<protein>
    <submittedName>
        <fullName evidence="2">Uncharacterized protein</fullName>
    </submittedName>
</protein>
<feature type="transmembrane region" description="Helical" evidence="1">
    <location>
        <begin position="38"/>
        <end position="56"/>
    </location>
</feature>
<dbReference type="AlphaFoldDB" id="A0A2N1NW72"/>
<reference evidence="2 3" key="2">
    <citation type="submission" date="2017-10" db="EMBL/GenBank/DDBJ databases">
        <title>Extensive intraspecific genome diversity in a model arbuscular mycorrhizal fungus.</title>
        <authorList>
            <person name="Chen E.C.H."/>
            <person name="Morin E."/>
            <person name="Baudet D."/>
            <person name="Noel J."/>
            <person name="Ndikumana S."/>
            <person name="Charron P."/>
            <person name="St-Onge C."/>
            <person name="Giorgi J."/>
            <person name="Grigoriev I.V."/>
            <person name="Roux C."/>
            <person name="Martin F.M."/>
            <person name="Corradi N."/>
        </authorList>
    </citation>
    <scope>NUCLEOTIDE SEQUENCE [LARGE SCALE GENOMIC DNA]</scope>
    <source>
        <strain evidence="2 3">C2</strain>
    </source>
</reference>
<dbReference type="VEuPathDB" id="FungiDB:FUN_001350"/>
<evidence type="ECO:0000256" key="1">
    <source>
        <dbReference type="SAM" id="Phobius"/>
    </source>
</evidence>
<dbReference type="EMBL" id="LLXL01000095">
    <property type="protein sequence ID" value="PKK78148.1"/>
    <property type="molecule type" value="Genomic_DNA"/>
</dbReference>
<organism evidence="2 3">
    <name type="scientific">Rhizophagus irregularis</name>
    <dbReference type="NCBI Taxonomy" id="588596"/>
    <lineage>
        <taxon>Eukaryota</taxon>
        <taxon>Fungi</taxon>
        <taxon>Fungi incertae sedis</taxon>
        <taxon>Mucoromycota</taxon>
        <taxon>Glomeromycotina</taxon>
        <taxon>Glomeromycetes</taxon>
        <taxon>Glomerales</taxon>
        <taxon>Glomeraceae</taxon>
        <taxon>Rhizophagus</taxon>
    </lineage>
</organism>
<comment type="caution">
    <text evidence="2">The sequence shown here is derived from an EMBL/GenBank/DDBJ whole genome shotgun (WGS) entry which is preliminary data.</text>
</comment>
<name>A0A2N1NW72_9GLOM</name>
<accession>A0A2N1NW72</accession>
<keyword evidence="1" id="KW-0472">Membrane</keyword>
<evidence type="ECO:0000313" key="2">
    <source>
        <dbReference type="EMBL" id="PKK78148.1"/>
    </source>
</evidence>
<evidence type="ECO:0000313" key="3">
    <source>
        <dbReference type="Proteomes" id="UP000233469"/>
    </source>
</evidence>
<dbReference type="Proteomes" id="UP000233469">
    <property type="component" value="Unassembled WGS sequence"/>
</dbReference>
<proteinExistence type="predicted"/>